<dbReference type="PANTHER" id="PTHR14240:SF1">
    <property type="entry name" value="PROTEIN FANTOM-RELATED"/>
    <property type="match status" value="1"/>
</dbReference>
<dbReference type="Proteomes" id="UP000075840">
    <property type="component" value="Unassembled WGS sequence"/>
</dbReference>
<protein>
    <recommendedName>
        <fullName evidence="3">RPGRIP1 C-terminal domain-containing protein</fullName>
    </recommendedName>
</protein>
<dbReference type="GO" id="GO:0035869">
    <property type="term" value="C:ciliary transition zone"/>
    <property type="evidence" value="ECO:0007669"/>
    <property type="project" value="TreeGrafter"/>
</dbReference>
<evidence type="ECO:0000259" key="3">
    <source>
        <dbReference type="Pfam" id="PF18111"/>
    </source>
</evidence>
<feature type="compositionally biased region" description="Basic and acidic residues" evidence="2">
    <location>
        <begin position="361"/>
        <end position="371"/>
    </location>
</feature>
<dbReference type="EMBL" id="APCN01004344">
    <property type="status" value="NOT_ANNOTATED_CDS"/>
    <property type="molecule type" value="Genomic_DNA"/>
</dbReference>
<feature type="compositionally biased region" description="Basic residues" evidence="2">
    <location>
        <begin position="341"/>
        <end position="352"/>
    </location>
</feature>
<dbReference type="VEuPathDB" id="VectorBase:AARA21_014961"/>
<feature type="compositionally biased region" description="Basic and acidic residues" evidence="2">
    <location>
        <begin position="176"/>
        <end position="188"/>
    </location>
</feature>
<feature type="region of interest" description="Disordered" evidence="2">
    <location>
        <begin position="1"/>
        <end position="38"/>
    </location>
</feature>
<keyword evidence="1" id="KW-0175">Coiled coil</keyword>
<feature type="compositionally biased region" description="Low complexity" evidence="2">
    <location>
        <begin position="329"/>
        <end position="340"/>
    </location>
</feature>
<feature type="compositionally biased region" description="Low complexity" evidence="2">
    <location>
        <begin position="15"/>
        <end position="25"/>
    </location>
</feature>
<feature type="compositionally biased region" description="Low complexity" evidence="2">
    <location>
        <begin position="158"/>
        <end position="168"/>
    </location>
</feature>
<keyword evidence="5" id="KW-1185">Reference proteome</keyword>
<feature type="compositionally biased region" description="Acidic residues" evidence="2">
    <location>
        <begin position="223"/>
        <end position="237"/>
    </location>
</feature>
<proteinExistence type="predicted"/>
<dbReference type="AlphaFoldDB" id="A0A182HM45"/>
<feature type="region of interest" description="Disordered" evidence="2">
    <location>
        <begin position="143"/>
        <end position="371"/>
    </location>
</feature>
<feature type="compositionally biased region" description="Polar residues" evidence="2">
    <location>
        <begin position="820"/>
        <end position="829"/>
    </location>
</feature>
<feature type="compositionally biased region" description="Acidic residues" evidence="2">
    <location>
        <begin position="255"/>
        <end position="265"/>
    </location>
</feature>
<dbReference type="Pfam" id="PF18111">
    <property type="entry name" value="RPGR1_C"/>
    <property type="match status" value="1"/>
</dbReference>
<dbReference type="InterPro" id="IPR041091">
    <property type="entry name" value="RPGRIP1_C"/>
</dbReference>
<feature type="compositionally biased region" description="Acidic residues" evidence="2">
    <location>
        <begin position="283"/>
        <end position="299"/>
    </location>
</feature>
<evidence type="ECO:0000313" key="4">
    <source>
        <dbReference type="EnsemblMetazoa" id="AARA002331-PA"/>
    </source>
</evidence>
<accession>A0A182HM45</accession>
<feature type="region of interest" description="Disordered" evidence="2">
    <location>
        <begin position="810"/>
        <end position="829"/>
    </location>
</feature>
<dbReference type="InterPro" id="IPR031139">
    <property type="entry name" value="RPGRIP1_fam"/>
</dbReference>
<dbReference type="VEuPathDB" id="VectorBase:AARA002331"/>
<dbReference type="PANTHER" id="PTHR14240">
    <property type="entry name" value="RETINITIS PIGMENTOSA GTPASE REGULATOR-INTERACTING PROTEIN"/>
    <property type="match status" value="1"/>
</dbReference>
<feature type="domain" description="RPGRIP1 C-terminal" evidence="3">
    <location>
        <begin position="856"/>
        <end position="1000"/>
    </location>
</feature>
<dbReference type="EnsemblMetazoa" id="AARA002331-RA">
    <property type="protein sequence ID" value="AARA002331-PA"/>
    <property type="gene ID" value="AARA002331"/>
</dbReference>
<feature type="coiled-coil region" evidence="1">
    <location>
        <begin position="377"/>
        <end position="598"/>
    </location>
</feature>
<dbReference type="Gene3D" id="2.60.40.150">
    <property type="entry name" value="C2 domain"/>
    <property type="match status" value="1"/>
</dbReference>
<evidence type="ECO:0000256" key="1">
    <source>
        <dbReference type="SAM" id="Coils"/>
    </source>
</evidence>
<evidence type="ECO:0000313" key="5">
    <source>
        <dbReference type="Proteomes" id="UP000075840"/>
    </source>
</evidence>
<reference evidence="4" key="1">
    <citation type="submission" date="2022-08" db="UniProtKB">
        <authorList>
            <consortium name="EnsemblMetazoa"/>
        </authorList>
    </citation>
    <scope>IDENTIFICATION</scope>
    <source>
        <strain evidence="4">Dongola</strain>
    </source>
</reference>
<dbReference type="GO" id="GO:1905515">
    <property type="term" value="P:non-motile cilium assembly"/>
    <property type="evidence" value="ECO:0007669"/>
    <property type="project" value="TreeGrafter"/>
</dbReference>
<evidence type="ECO:0000256" key="2">
    <source>
        <dbReference type="SAM" id="MobiDB-lite"/>
    </source>
</evidence>
<dbReference type="InterPro" id="IPR035892">
    <property type="entry name" value="C2_domain_sf"/>
</dbReference>
<organism evidence="4 5">
    <name type="scientific">Anopheles arabiensis</name>
    <name type="common">Mosquito</name>
    <dbReference type="NCBI Taxonomy" id="7173"/>
    <lineage>
        <taxon>Eukaryota</taxon>
        <taxon>Metazoa</taxon>
        <taxon>Ecdysozoa</taxon>
        <taxon>Arthropoda</taxon>
        <taxon>Hexapoda</taxon>
        <taxon>Insecta</taxon>
        <taxon>Pterygota</taxon>
        <taxon>Neoptera</taxon>
        <taxon>Endopterygota</taxon>
        <taxon>Diptera</taxon>
        <taxon>Nematocera</taxon>
        <taxon>Culicoidea</taxon>
        <taxon>Culicidae</taxon>
        <taxon>Anophelinae</taxon>
        <taxon>Anopheles</taxon>
    </lineage>
</organism>
<sequence length="1005" mass="115199">MGKDSVREKDLPGMAAAATATSGSRRSGRPVSASPYSEHYRPPIDLCQRHLINHRLLVSKLTRRELEDKYLSLCDENYTIKKRFLEQEELIKRLKTKLSRLSNESNQRSKSRLDMASSEHYSRLHDLELQRRELHEKLEALRRATSNDGRMRENSVCKARQSAPASSQRRSKSARPAKETAGGRRECKSTSPSADGYDEREERLRHRLTRQAGGKGRTSTDDRTEDDEEEEEEEEEESHAVAAARRSSHRKSYGADDEEEEEEEESHAVAAARRSSHRKSYGADDEEEEEEEEDEDSDDKDVRETLDEDRDVLSGGGSEELNESERDSPASGAAGGAKSISKGRRHAAKSKGRQAAGAHCPDCERHRAEQVTRETDLVKMKLNIKYLHKELQNEKEKSTLLARQLEEKLSYEIMKRNAAENLEILNLNRQVEDLAKELQRQVDEQKRSMEHELRKQGDLEAQIRKEKDKNASLFEECERLKKNIEKLKENMSEVEIERDFLKRQQENFTKIVDENKLLKYQLDELRKHNEELLRQIDTLREEELVTKESQRELLEKLKTLQQDNDTLSVMLEGLRTENVLLAEERTQLEQSLKSLEASPIKEVRPVSPAPVVTVSASVQTEQLVREHEPLPAKEPKVFLREPSAIERRVPPQELVSGPAIEPIAPLSRCSSVVARMSRDRHVYESAEAAQQIFRQVSVSQMIPKLSHIMNNRIEPAKVNNVELLIANRFPESLEKSFREDERFHKLQTATRRRNRDLDSISSGVSDRRRISFLDAGSSSGDHMVKQNYARYFDIQRLPSMWHRIAENPMSISPTTTTPTVNSQDDNDGGTTSDLLTIEIRSVRWNQLGIERLLASSVLFYYVEFTFLDLYGHLLETPLPAKLITEDGEVRQNHNFNFRVAVELGTTLHAERRAVLKKMLRPDGNDAVRFVVVNENRASGQHACEDIGYASVKLRNELQQHPGDGSEELAIDVPIYDFFHEHDELGMLRIVLDNVKLLQVLMGNES</sequence>
<name>A0A182HM45_ANOAR</name>
<feature type="compositionally biased region" description="Basic and acidic residues" evidence="2">
    <location>
        <begin position="1"/>
        <end position="11"/>
    </location>
</feature>